<dbReference type="RefSeq" id="WP_264432017.1">
    <property type="nucleotide sequence ID" value="NZ_CP081495.1"/>
</dbReference>
<protein>
    <submittedName>
        <fullName evidence="1">Uncharacterized protein</fullName>
    </submittedName>
</protein>
<evidence type="ECO:0000313" key="1">
    <source>
        <dbReference type="EMBL" id="UYW00358.1"/>
    </source>
</evidence>
<keyword evidence="2" id="KW-1185">Reference proteome</keyword>
<gene>
    <name evidence="1" type="ORF">K5I29_07195</name>
</gene>
<dbReference type="EMBL" id="CP081495">
    <property type="protein sequence ID" value="UYW00358.1"/>
    <property type="molecule type" value="Genomic_DNA"/>
</dbReference>
<dbReference type="InterPro" id="IPR053851">
    <property type="entry name" value="DUF6929"/>
</dbReference>
<dbReference type="Pfam" id="PF22000">
    <property type="entry name" value="DUF6929"/>
    <property type="match status" value="1"/>
</dbReference>
<accession>A0ABY6LZN7</accession>
<evidence type="ECO:0000313" key="2">
    <source>
        <dbReference type="Proteomes" id="UP001163328"/>
    </source>
</evidence>
<name>A0ABY6LZN7_9FLAO</name>
<dbReference type="Proteomes" id="UP001163328">
    <property type="component" value="Chromosome"/>
</dbReference>
<reference evidence="1" key="1">
    <citation type="submission" date="2021-08" db="EMBL/GenBank/DDBJ databases">
        <title>Flavobacterium sp. strain CC-SYL302.</title>
        <authorList>
            <person name="Lin S.-Y."/>
            <person name="Lee T.-H."/>
            <person name="Young C.-C."/>
        </authorList>
    </citation>
    <scope>NUCLEOTIDE SEQUENCE</scope>
    <source>
        <strain evidence="1">CC-SYL302</strain>
    </source>
</reference>
<organism evidence="1 2">
    <name type="scientific">Flavobacterium agricola</name>
    <dbReference type="NCBI Taxonomy" id="2870839"/>
    <lineage>
        <taxon>Bacteria</taxon>
        <taxon>Pseudomonadati</taxon>
        <taxon>Bacteroidota</taxon>
        <taxon>Flavobacteriia</taxon>
        <taxon>Flavobacteriales</taxon>
        <taxon>Flavobacteriaceae</taxon>
        <taxon>Flavobacterium</taxon>
    </lineage>
</organism>
<sequence length="277" mass="30988">MNKLLLEILLQITGITAASGIHYQNEKLYVVSDESDYLYEYQLTANELKKHALTDNPQELRSKQTKRDYEAIAANGTDLYLFGSGSKPNRELVTQFNTQNQAVQNFSLDLLYPSIASFAEINPDELNIEGALFRGDDLLLFNRGNGANNKNFIVTVQGKNFTEEFNIFIQDIKLPQLNGINTGFSDAVLVGDKIYFLATAEGGSSTYNDGQIAGTLFGCIDTKRFKVKYTEVLSNDKKLEGLTVLNQDKKNITFLLCEDSDDSTQNVATIYKLNIKK</sequence>
<proteinExistence type="predicted"/>